<gene>
    <name evidence="1" type="ORF">QE109_14900</name>
</gene>
<evidence type="ECO:0000313" key="1">
    <source>
        <dbReference type="EMBL" id="MDH8679445.1"/>
    </source>
</evidence>
<dbReference type="Gene3D" id="3.30.300.20">
    <property type="match status" value="1"/>
</dbReference>
<comment type="caution">
    <text evidence="1">The sequence shown here is derived from an EMBL/GenBank/DDBJ whole genome shotgun (WGS) entry which is preliminary data.</text>
</comment>
<protein>
    <submittedName>
        <fullName evidence="1">OsmC family protein</fullName>
        <ecNumber evidence="1">1.11.1.-</ecNumber>
    </submittedName>
</protein>
<dbReference type="PANTHER" id="PTHR39624">
    <property type="entry name" value="PROTEIN INVOLVED IN RIMO-MEDIATED BETA-METHYLTHIOLATION OF RIBOSOMAL PROTEIN S12 YCAO"/>
    <property type="match status" value="1"/>
</dbReference>
<dbReference type="GO" id="GO:0004601">
    <property type="term" value="F:peroxidase activity"/>
    <property type="evidence" value="ECO:0007669"/>
    <property type="project" value="UniProtKB-KW"/>
</dbReference>
<accession>A0ABT6NG79</accession>
<keyword evidence="1" id="KW-0560">Oxidoreductase</keyword>
<dbReference type="InterPro" id="IPR036102">
    <property type="entry name" value="OsmC/Ohrsf"/>
</dbReference>
<dbReference type="Pfam" id="PF02566">
    <property type="entry name" value="OsmC"/>
    <property type="match status" value="1"/>
</dbReference>
<evidence type="ECO:0000313" key="2">
    <source>
        <dbReference type="Proteomes" id="UP001158045"/>
    </source>
</evidence>
<dbReference type="PANTHER" id="PTHR39624:SF2">
    <property type="entry name" value="OSMC-LIKE PROTEIN"/>
    <property type="match status" value="1"/>
</dbReference>
<dbReference type="RefSeq" id="WP_281095341.1">
    <property type="nucleotide sequence ID" value="NZ_JARYZI010000012.1"/>
</dbReference>
<keyword evidence="2" id="KW-1185">Reference proteome</keyword>
<name>A0ABT6NG79_9FIRM</name>
<dbReference type="EMBL" id="JARYZI010000012">
    <property type="protein sequence ID" value="MDH8679445.1"/>
    <property type="molecule type" value="Genomic_DNA"/>
</dbReference>
<dbReference type="EC" id="1.11.1.-" evidence="1"/>
<dbReference type="InterPro" id="IPR003718">
    <property type="entry name" value="OsmC/Ohr_fam"/>
</dbReference>
<dbReference type="SUPFAM" id="SSF82784">
    <property type="entry name" value="OsmC-like"/>
    <property type="match status" value="1"/>
</dbReference>
<proteinExistence type="predicted"/>
<sequence>MALIEVKFPGGVRVDAHMKGHVISTDQPVHAGGEGSAPAPFDLFLSSIATCAGIYALSFCQHKGISSEGLALTMDTVKNPETKMIEKVTLNLTLPDGFPEKYKAAIMRSMDLCSVKKHMFNPPEFEMFAE</sequence>
<dbReference type="Proteomes" id="UP001158045">
    <property type="component" value="Unassembled WGS sequence"/>
</dbReference>
<keyword evidence="1" id="KW-0575">Peroxidase</keyword>
<reference evidence="1 2" key="1">
    <citation type="submission" date="2023-04" db="EMBL/GenBank/DDBJ databases">
        <title>Fusibacter bizertensis strain WBS, isolated from littoral bottom sediments of the Arctic seas - biochemical and genomic analysis.</title>
        <authorList>
            <person name="Brioukhanov A.L."/>
        </authorList>
    </citation>
    <scope>NUCLEOTIDE SEQUENCE [LARGE SCALE GENOMIC DNA]</scope>
    <source>
        <strain evidence="1 2">WBS</strain>
    </source>
</reference>
<organism evidence="1 2">
    <name type="scientific">Fusibacter bizertensis</name>
    <dbReference type="NCBI Taxonomy" id="1488331"/>
    <lineage>
        <taxon>Bacteria</taxon>
        <taxon>Bacillati</taxon>
        <taxon>Bacillota</taxon>
        <taxon>Clostridia</taxon>
        <taxon>Eubacteriales</taxon>
        <taxon>Eubacteriales Family XII. Incertae Sedis</taxon>
        <taxon>Fusibacter</taxon>
    </lineage>
</organism>
<dbReference type="InterPro" id="IPR015946">
    <property type="entry name" value="KH_dom-like_a/b"/>
</dbReference>